<dbReference type="InParanoid" id="A0A1Q3BPP0"/>
<dbReference type="AlphaFoldDB" id="A0A1Q3BPP0"/>
<comment type="caution">
    <text evidence="1">The sequence shown here is derived from an EMBL/GenBank/DDBJ whole genome shotgun (WGS) entry which is preliminary data.</text>
</comment>
<accession>A0A1Q3BPP0</accession>
<reference evidence="2" key="1">
    <citation type="submission" date="2016-04" db="EMBL/GenBank/DDBJ databases">
        <title>Cephalotus genome sequencing.</title>
        <authorList>
            <person name="Fukushima K."/>
            <person name="Hasebe M."/>
            <person name="Fang X."/>
        </authorList>
    </citation>
    <scope>NUCLEOTIDE SEQUENCE [LARGE SCALE GENOMIC DNA]</scope>
    <source>
        <strain evidence="2">cv. St1</strain>
    </source>
</reference>
<gene>
    <name evidence="1" type="ORF">CFOL_v3_13350</name>
</gene>
<protein>
    <submittedName>
        <fullName evidence="1">Uncharacterized protein</fullName>
    </submittedName>
</protein>
<proteinExistence type="predicted"/>
<organism evidence="1 2">
    <name type="scientific">Cephalotus follicularis</name>
    <name type="common">Albany pitcher plant</name>
    <dbReference type="NCBI Taxonomy" id="3775"/>
    <lineage>
        <taxon>Eukaryota</taxon>
        <taxon>Viridiplantae</taxon>
        <taxon>Streptophyta</taxon>
        <taxon>Embryophyta</taxon>
        <taxon>Tracheophyta</taxon>
        <taxon>Spermatophyta</taxon>
        <taxon>Magnoliopsida</taxon>
        <taxon>eudicotyledons</taxon>
        <taxon>Gunneridae</taxon>
        <taxon>Pentapetalae</taxon>
        <taxon>rosids</taxon>
        <taxon>fabids</taxon>
        <taxon>Oxalidales</taxon>
        <taxon>Cephalotaceae</taxon>
        <taxon>Cephalotus</taxon>
    </lineage>
</organism>
<dbReference type="OrthoDB" id="1919336at2759"/>
<evidence type="ECO:0000313" key="2">
    <source>
        <dbReference type="Proteomes" id="UP000187406"/>
    </source>
</evidence>
<dbReference type="EMBL" id="BDDD01000757">
    <property type="protein sequence ID" value="GAV69849.1"/>
    <property type="molecule type" value="Genomic_DNA"/>
</dbReference>
<sequence length="148" mass="16970">MANPPRSSKRVHAIQRALDGSAFEKCDCCGDLVVIALTDMHDCGTGKDAKRFKGIFGNPNVNKCFCDQPRSAFKFFMESFKETYKTRTVIDIDEKGFETWKNKSKEVMLIVESNRFYSNIFTMLICKNPTYLLHSFVLNYLGKAVVHY</sequence>
<evidence type="ECO:0000313" key="1">
    <source>
        <dbReference type="EMBL" id="GAV69849.1"/>
    </source>
</evidence>
<name>A0A1Q3BPP0_CEPFO</name>
<keyword evidence="2" id="KW-1185">Reference proteome</keyword>
<dbReference type="Proteomes" id="UP000187406">
    <property type="component" value="Unassembled WGS sequence"/>
</dbReference>
<dbReference type="FunCoup" id="A0A1Q3BPP0">
    <property type="interactions" value="44"/>
</dbReference>